<sequence>MTSVPEVARDTRRAAAAGPAIEADALRQAFRRHAAGVTVVTCVGAAGPVGFTATSVASLSAAPPLLSLSLAVTSSSAPAVLEAETLIIHLLSSGHEEIARRFATRGIDRFAAPTRWETLPTGEPLLSDVAVWLRARIEHRISAGESYLVVAEVIGCQVDRADEPLVYHDGRYATLTDVPAPDGLAQEPEG</sequence>
<dbReference type="SMART" id="SM00903">
    <property type="entry name" value="Flavin_Reduct"/>
    <property type="match status" value="1"/>
</dbReference>
<name>E3IYI2_PSEI1</name>
<dbReference type="PANTHER" id="PTHR30466:SF1">
    <property type="entry name" value="FMN REDUCTASE (NADH) RUTF"/>
    <property type="match status" value="1"/>
</dbReference>
<proteinExistence type="predicted"/>
<dbReference type="GO" id="GO:0042602">
    <property type="term" value="F:riboflavin reductase (NADPH) activity"/>
    <property type="evidence" value="ECO:0007669"/>
    <property type="project" value="TreeGrafter"/>
</dbReference>
<reference evidence="3 4" key="1">
    <citation type="submission" date="2010-10" db="EMBL/GenBank/DDBJ databases">
        <title>Complete sequence of Frankia sp. EuI1c.</title>
        <authorList>
            <consortium name="US DOE Joint Genome Institute"/>
            <person name="Lucas S."/>
            <person name="Copeland A."/>
            <person name="Lapidus A."/>
            <person name="Cheng J.-F."/>
            <person name="Bruce D."/>
            <person name="Goodwin L."/>
            <person name="Pitluck S."/>
            <person name="Chertkov O."/>
            <person name="Detter J.C."/>
            <person name="Han C."/>
            <person name="Tapia R."/>
            <person name="Land M."/>
            <person name="Hauser L."/>
            <person name="Jeffries C."/>
            <person name="Kyrpides N."/>
            <person name="Ivanova N."/>
            <person name="Mikhailova N."/>
            <person name="Beauchemin N."/>
            <person name="Sen A."/>
            <person name="Sur S.A."/>
            <person name="Gtari M."/>
            <person name="Wall L."/>
            <person name="Tisa L."/>
            <person name="Woyke T."/>
        </authorList>
    </citation>
    <scope>NUCLEOTIDE SEQUENCE [LARGE SCALE GENOMIC DNA]</scope>
    <source>
        <strain evidence="4">DSM 45817 / CECT 9037 / EuI1c</strain>
    </source>
</reference>
<dbReference type="PANTHER" id="PTHR30466">
    <property type="entry name" value="FLAVIN REDUCTASE"/>
    <property type="match status" value="1"/>
</dbReference>
<evidence type="ECO:0000313" key="4">
    <source>
        <dbReference type="Proteomes" id="UP000002484"/>
    </source>
</evidence>
<evidence type="ECO:0000313" key="3">
    <source>
        <dbReference type="EMBL" id="ADP85053.1"/>
    </source>
</evidence>
<feature type="domain" description="Flavin reductase like" evidence="2">
    <location>
        <begin position="30"/>
        <end position="174"/>
    </location>
</feature>
<dbReference type="EMBL" id="CP002299">
    <property type="protein sequence ID" value="ADP85053.1"/>
    <property type="molecule type" value="Genomic_DNA"/>
</dbReference>
<dbReference type="RefSeq" id="WP_013428164.1">
    <property type="nucleotide sequence ID" value="NC_014666.1"/>
</dbReference>
<dbReference type="STRING" id="298654.FraEuI1c_7088"/>
<dbReference type="GO" id="GO:0010181">
    <property type="term" value="F:FMN binding"/>
    <property type="evidence" value="ECO:0007669"/>
    <property type="project" value="InterPro"/>
</dbReference>
<gene>
    <name evidence="3" type="ordered locus">FraEuI1c_7088</name>
</gene>
<dbReference type="HOGENOM" id="CLU_059021_1_1_11"/>
<dbReference type="InParanoid" id="E3IYI2"/>
<dbReference type="InterPro" id="IPR012349">
    <property type="entry name" value="Split_barrel_FMN-bd"/>
</dbReference>
<dbReference type="KEGG" id="fri:FraEuI1c_7088"/>
<dbReference type="InterPro" id="IPR002563">
    <property type="entry name" value="Flavin_Rdtase-like_dom"/>
</dbReference>
<keyword evidence="4" id="KW-1185">Reference proteome</keyword>
<dbReference type="SUPFAM" id="SSF50475">
    <property type="entry name" value="FMN-binding split barrel"/>
    <property type="match status" value="1"/>
</dbReference>
<keyword evidence="1" id="KW-0560">Oxidoreductase</keyword>
<dbReference type="AlphaFoldDB" id="E3IYI2"/>
<dbReference type="Proteomes" id="UP000002484">
    <property type="component" value="Chromosome"/>
</dbReference>
<dbReference type="Gene3D" id="2.30.110.10">
    <property type="entry name" value="Electron Transport, Fmn-binding Protein, Chain A"/>
    <property type="match status" value="1"/>
</dbReference>
<evidence type="ECO:0000259" key="2">
    <source>
        <dbReference type="SMART" id="SM00903"/>
    </source>
</evidence>
<accession>E3IYI2</accession>
<dbReference type="eggNOG" id="COG1853">
    <property type="taxonomic scope" value="Bacteria"/>
</dbReference>
<dbReference type="Pfam" id="PF01613">
    <property type="entry name" value="Flavin_Reduct"/>
    <property type="match status" value="1"/>
</dbReference>
<dbReference type="InterPro" id="IPR050268">
    <property type="entry name" value="NADH-dep_flavin_reductase"/>
</dbReference>
<organism evidence="3 4">
    <name type="scientific">Pseudofrankia inefficax (strain DSM 45817 / CECT 9037 / DDB 130130 / EuI1c)</name>
    <name type="common">Frankia inefficax</name>
    <dbReference type="NCBI Taxonomy" id="298654"/>
    <lineage>
        <taxon>Bacteria</taxon>
        <taxon>Bacillati</taxon>
        <taxon>Actinomycetota</taxon>
        <taxon>Actinomycetes</taxon>
        <taxon>Frankiales</taxon>
        <taxon>Frankiaceae</taxon>
        <taxon>Pseudofrankia</taxon>
    </lineage>
</organism>
<evidence type="ECO:0000256" key="1">
    <source>
        <dbReference type="ARBA" id="ARBA00023002"/>
    </source>
</evidence>
<dbReference type="OrthoDB" id="9792858at2"/>
<dbReference type="GO" id="GO:0006208">
    <property type="term" value="P:pyrimidine nucleobase catabolic process"/>
    <property type="evidence" value="ECO:0007669"/>
    <property type="project" value="TreeGrafter"/>
</dbReference>
<protein>
    <submittedName>
        <fullName evidence="3">Flavin reductase domain protein FMN-binding protein</fullName>
    </submittedName>
</protein>